<dbReference type="FunFam" id="3.40.50.2000:FF:000050">
    <property type="entry name" value="UDP-glucuronosyltransferase"/>
    <property type="match status" value="1"/>
</dbReference>
<dbReference type="OrthoDB" id="5835829at2759"/>
<accession>A0A6P7GEE6</accession>
<evidence type="ECO:0000256" key="1">
    <source>
        <dbReference type="ARBA" id="ARBA00009995"/>
    </source>
</evidence>
<dbReference type="GO" id="GO:0015020">
    <property type="term" value="F:glucuronosyltransferase activity"/>
    <property type="evidence" value="ECO:0007669"/>
    <property type="project" value="UniProtKB-EC"/>
</dbReference>
<proteinExistence type="inferred from homology"/>
<dbReference type="CDD" id="cd03784">
    <property type="entry name" value="GT1_Gtf-like"/>
    <property type="match status" value="1"/>
</dbReference>
<comment type="similarity">
    <text evidence="1 4">Belongs to the UDP-glycosyltransferase family.</text>
</comment>
<dbReference type="InParanoid" id="A0A6P7GEE6"/>
<comment type="catalytic activity">
    <reaction evidence="5">
        <text>glucuronate acceptor + UDP-alpha-D-glucuronate = acceptor beta-D-glucuronoside + UDP + H(+)</text>
        <dbReference type="Rhea" id="RHEA:21032"/>
        <dbReference type="ChEBI" id="CHEBI:15378"/>
        <dbReference type="ChEBI" id="CHEBI:58052"/>
        <dbReference type="ChEBI" id="CHEBI:58223"/>
        <dbReference type="ChEBI" id="CHEBI:132367"/>
        <dbReference type="ChEBI" id="CHEBI:132368"/>
        <dbReference type="EC" id="2.4.1.17"/>
    </reaction>
</comment>
<evidence type="ECO:0000256" key="4">
    <source>
        <dbReference type="RuleBase" id="RU003718"/>
    </source>
</evidence>
<dbReference type="EC" id="2.4.1.17" evidence="5"/>
<reference evidence="6" key="1">
    <citation type="submission" date="2025-08" db="UniProtKB">
        <authorList>
            <consortium name="RefSeq"/>
        </authorList>
    </citation>
    <scope>IDENTIFICATION</scope>
    <source>
        <tissue evidence="6">Whole insect</tissue>
    </source>
</reference>
<dbReference type="Gene3D" id="3.40.50.2000">
    <property type="entry name" value="Glycogen Phosphorylase B"/>
    <property type="match status" value="1"/>
</dbReference>
<dbReference type="AlphaFoldDB" id="A0A6P7GEE6"/>
<keyword evidence="3 4" id="KW-0808">Transferase</keyword>
<dbReference type="InterPro" id="IPR050271">
    <property type="entry name" value="UDP-glycosyltransferase"/>
</dbReference>
<sequence>MTHTHIFAGNSAPTSYVSNVFIGFSTSMTFWGRSFNTLMYMFETTFNYFVADPMQEAVKKKYFPNYPDLDSINKNISLFLINNHESINSPIPSVPNMINILGFHLKEENTLPKNLQDYIDSAHEGVILFSFGSFVNPSQLSPRVKQAFVKALGKLKQKVLWKSDEDSFLGKPNNIKLSKWLPQEDILAHPNCKLFITHAGFLSTIETIYHGVPVLTFPLTGDQDLNAFRAVEIDMGHTAVLRDITEEKLDYFLDQLLHNDK</sequence>
<organism evidence="6">
    <name type="scientific">Diabrotica virgifera virgifera</name>
    <name type="common">western corn rootworm</name>
    <dbReference type="NCBI Taxonomy" id="50390"/>
    <lineage>
        <taxon>Eukaryota</taxon>
        <taxon>Metazoa</taxon>
        <taxon>Ecdysozoa</taxon>
        <taxon>Arthropoda</taxon>
        <taxon>Hexapoda</taxon>
        <taxon>Insecta</taxon>
        <taxon>Pterygota</taxon>
        <taxon>Neoptera</taxon>
        <taxon>Endopterygota</taxon>
        <taxon>Coleoptera</taxon>
        <taxon>Polyphaga</taxon>
        <taxon>Cucujiformia</taxon>
        <taxon>Chrysomeloidea</taxon>
        <taxon>Chrysomelidae</taxon>
        <taxon>Galerucinae</taxon>
        <taxon>Diabroticina</taxon>
        <taxon>Diabroticites</taxon>
        <taxon>Diabrotica</taxon>
    </lineage>
</organism>
<evidence type="ECO:0000256" key="5">
    <source>
        <dbReference type="RuleBase" id="RU362059"/>
    </source>
</evidence>
<dbReference type="PROSITE" id="PS00375">
    <property type="entry name" value="UDPGT"/>
    <property type="match status" value="1"/>
</dbReference>
<evidence type="ECO:0000256" key="2">
    <source>
        <dbReference type="ARBA" id="ARBA00022676"/>
    </source>
</evidence>
<protein>
    <recommendedName>
        <fullName evidence="5">UDP-glucuronosyltransferase</fullName>
        <ecNumber evidence="5">2.4.1.17</ecNumber>
    </recommendedName>
</protein>
<keyword evidence="2 4" id="KW-0328">Glycosyltransferase</keyword>
<dbReference type="PANTHER" id="PTHR48043:SF159">
    <property type="entry name" value="EG:EG0003.4 PROTEIN-RELATED"/>
    <property type="match status" value="1"/>
</dbReference>
<dbReference type="Pfam" id="PF00201">
    <property type="entry name" value="UDPGT"/>
    <property type="match status" value="1"/>
</dbReference>
<dbReference type="InterPro" id="IPR002213">
    <property type="entry name" value="UDP_glucos_trans"/>
</dbReference>
<dbReference type="PANTHER" id="PTHR48043">
    <property type="entry name" value="EG:EG0003.4 PROTEIN-RELATED"/>
    <property type="match status" value="1"/>
</dbReference>
<comment type="subcellular location">
    <subcellularLocation>
        <location evidence="5">Membrane</location>
        <topology evidence="5">Single-pass membrane protein</topology>
    </subcellularLocation>
</comment>
<gene>
    <name evidence="6" type="primary">LOC114341353</name>
</gene>
<dbReference type="SUPFAM" id="SSF53756">
    <property type="entry name" value="UDP-Glycosyltransferase/glycogen phosphorylase"/>
    <property type="match status" value="1"/>
</dbReference>
<dbReference type="GO" id="GO:0016020">
    <property type="term" value="C:membrane"/>
    <property type="evidence" value="ECO:0007669"/>
    <property type="project" value="UniProtKB-SubCell"/>
</dbReference>
<evidence type="ECO:0000313" key="6">
    <source>
        <dbReference type="RefSeq" id="XP_028147944.1"/>
    </source>
</evidence>
<dbReference type="InterPro" id="IPR035595">
    <property type="entry name" value="UDP_glycos_trans_CS"/>
</dbReference>
<dbReference type="RefSeq" id="XP_028147944.1">
    <property type="nucleotide sequence ID" value="XM_028292143.1"/>
</dbReference>
<evidence type="ECO:0000256" key="3">
    <source>
        <dbReference type="ARBA" id="ARBA00022679"/>
    </source>
</evidence>
<name>A0A6P7GEE6_DIAVI</name>